<dbReference type="EMBL" id="VJZT01000006">
    <property type="protein sequence ID" value="TRX40028.1"/>
    <property type="molecule type" value="Genomic_DNA"/>
</dbReference>
<sequence length="76" mass="8860">MNAIRQFIDVKNNSFNVLLPDDFKANRVEVIVIPSELDDVPQWQKIEALRRLEIYKNNPDSALDFDQVMDKIDQGL</sequence>
<proteinExistence type="predicted"/>
<reference evidence="1 2" key="1">
    <citation type="submission" date="2019-07" db="EMBL/GenBank/DDBJ databases">
        <title>Novel species of Flavobacterium.</title>
        <authorList>
            <person name="Liu Q."/>
            <person name="Xin Y.-H."/>
        </authorList>
    </citation>
    <scope>NUCLEOTIDE SEQUENCE [LARGE SCALE GENOMIC DNA]</scope>
    <source>
        <strain evidence="1 2">LB1R34</strain>
    </source>
</reference>
<gene>
    <name evidence="1" type="ORF">FNW21_07410</name>
</gene>
<accession>A0A553E4R6</accession>
<keyword evidence="2" id="KW-1185">Reference proteome</keyword>
<protein>
    <submittedName>
        <fullName evidence="1">Addiction module protein</fullName>
    </submittedName>
</protein>
<name>A0A553E4R6_9FLAO</name>
<evidence type="ECO:0000313" key="1">
    <source>
        <dbReference type="EMBL" id="TRX40028.1"/>
    </source>
</evidence>
<dbReference type="AlphaFoldDB" id="A0A553E4R6"/>
<evidence type="ECO:0000313" key="2">
    <source>
        <dbReference type="Proteomes" id="UP000316371"/>
    </source>
</evidence>
<dbReference type="Pfam" id="PF09720">
    <property type="entry name" value="Unstab_antitox"/>
    <property type="match status" value="1"/>
</dbReference>
<comment type="caution">
    <text evidence="1">The sequence shown here is derived from an EMBL/GenBank/DDBJ whole genome shotgun (WGS) entry which is preliminary data.</text>
</comment>
<dbReference type="OrthoDB" id="964294at2"/>
<dbReference type="InterPro" id="IPR013406">
    <property type="entry name" value="CHP02574_addiction_mod"/>
</dbReference>
<organism evidence="1 2">
    <name type="scientific">Flavobacterium restrictum</name>
    <dbReference type="NCBI Taxonomy" id="2594428"/>
    <lineage>
        <taxon>Bacteria</taxon>
        <taxon>Pseudomonadati</taxon>
        <taxon>Bacteroidota</taxon>
        <taxon>Flavobacteriia</taxon>
        <taxon>Flavobacteriales</taxon>
        <taxon>Flavobacteriaceae</taxon>
        <taxon>Flavobacterium</taxon>
    </lineage>
</organism>
<dbReference type="Proteomes" id="UP000316371">
    <property type="component" value="Unassembled WGS sequence"/>
</dbReference>
<dbReference type="RefSeq" id="WP_144256108.1">
    <property type="nucleotide sequence ID" value="NZ_VJZT01000006.1"/>
</dbReference>